<protein>
    <submittedName>
        <fullName evidence="1">Uncharacterized protein</fullName>
    </submittedName>
</protein>
<comment type="caution">
    <text evidence="1">The sequence shown here is derived from an EMBL/GenBank/DDBJ whole genome shotgun (WGS) entry which is preliminary data.</text>
</comment>
<accession>A0A081NB46</accession>
<name>A0A081NB46_9GAMM</name>
<organism evidence="1 2">
    <name type="scientific">Endozoicomonas montiporae</name>
    <dbReference type="NCBI Taxonomy" id="1027273"/>
    <lineage>
        <taxon>Bacteria</taxon>
        <taxon>Pseudomonadati</taxon>
        <taxon>Pseudomonadota</taxon>
        <taxon>Gammaproteobacteria</taxon>
        <taxon>Oceanospirillales</taxon>
        <taxon>Endozoicomonadaceae</taxon>
        <taxon>Endozoicomonas</taxon>
    </lineage>
</organism>
<evidence type="ECO:0000313" key="2">
    <source>
        <dbReference type="Proteomes" id="UP000028006"/>
    </source>
</evidence>
<proteinExistence type="predicted"/>
<keyword evidence="2" id="KW-1185">Reference proteome</keyword>
<dbReference type="AlphaFoldDB" id="A0A081NB46"/>
<reference evidence="1 2" key="1">
    <citation type="submission" date="2014-06" db="EMBL/GenBank/DDBJ databases">
        <title>Whole Genome Sequences of Three Symbiotic Endozoicomonas Bacteria.</title>
        <authorList>
            <person name="Neave M.J."/>
            <person name="Apprill A."/>
            <person name="Voolstra C.R."/>
        </authorList>
    </citation>
    <scope>NUCLEOTIDE SEQUENCE [LARGE SCALE GENOMIC DNA]</scope>
    <source>
        <strain evidence="1 2">LMG 24815</strain>
    </source>
</reference>
<sequence>MDNACLECDGEGGWFEGEYDDKEFVACDACAGSGEEIGQDEYEQFYSGLFDYGDVEGNGNAKDE</sequence>
<evidence type="ECO:0000313" key="1">
    <source>
        <dbReference type="EMBL" id="KEQ15669.1"/>
    </source>
</evidence>
<dbReference type="Proteomes" id="UP000028006">
    <property type="component" value="Unassembled WGS sequence"/>
</dbReference>
<gene>
    <name evidence="1" type="ORF">GZ77_03570</name>
</gene>
<dbReference type="EMBL" id="JOKG01000001">
    <property type="protein sequence ID" value="KEQ15669.1"/>
    <property type="molecule type" value="Genomic_DNA"/>
</dbReference>
<dbReference type="RefSeq" id="WP_034872959.1">
    <property type="nucleotide sequence ID" value="NZ_JOKG01000001.1"/>
</dbReference>